<dbReference type="OrthoDB" id="9814495at2"/>
<dbReference type="CDD" id="cd06170">
    <property type="entry name" value="LuxR_C_like"/>
    <property type="match status" value="1"/>
</dbReference>
<dbReference type="PROSITE" id="PS50043">
    <property type="entry name" value="HTH_LUXR_2"/>
    <property type="match status" value="1"/>
</dbReference>
<name>I8T7Y3_9GAMM</name>
<sequence>MNPSLVIIADDHPLFRAALREALGKLLPGVRVIEAAGVPELQGVVEAHSDADLLLLDLRMPGAQGFSTLIELRAQYPALPVAIVSAEEDAGVIRRALDFGASAFIPKSSSMEAIAQGLRVVLDGGTWVPEGLDSVESTVDADADLAARIASLTPQQFRVLTLLADGRLNKQIGAELDVSEATIKAHVTAILRKLGLYRRTQAAVLAQRLLSAESGRLAPPDLGAGEDVEAE</sequence>
<dbReference type="EMBL" id="AKGD01000002">
    <property type="protein sequence ID" value="EIT69863.1"/>
    <property type="molecule type" value="Genomic_DNA"/>
</dbReference>
<dbReference type="Gene3D" id="3.40.50.2300">
    <property type="match status" value="1"/>
</dbReference>
<dbReference type="SUPFAM" id="SSF52172">
    <property type="entry name" value="CheY-like"/>
    <property type="match status" value="1"/>
</dbReference>
<dbReference type="Pfam" id="PF00196">
    <property type="entry name" value="GerE"/>
    <property type="match status" value="1"/>
</dbReference>
<keyword evidence="2" id="KW-0238">DNA-binding</keyword>
<dbReference type="InterPro" id="IPR016032">
    <property type="entry name" value="Sig_transdc_resp-reg_C-effctor"/>
</dbReference>
<evidence type="ECO:0000256" key="3">
    <source>
        <dbReference type="PROSITE-ProRule" id="PRU00169"/>
    </source>
</evidence>
<feature type="domain" description="HTH luxR-type" evidence="4">
    <location>
        <begin position="145"/>
        <end position="210"/>
    </location>
</feature>
<dbReference type="GO" id="GO:0003677">
    <property type="term" value="F:DNA binding"/>
    <property type="evidence" value="ECO:0007669"/>
    <property type="project" value="UniProtKB-KW"/>
</dbReference>
<evidence type="ECO:0000259" key="4">
    <source>
        <dbReference type="PROSITE" id="PS50043"/>
    </source>
</evidence>
<accession>I8T7Y3</accession>
<reference evidence="6 7" key="1">
    <citation type="journal article" date="2012" name="J. Bacteriol.">
        <title>Genome Sequence of n-Alkane-Degrading Hydrocarboniphaga effusa Strain AP103T (ATCC BAA-332T).</title>
        <authorList>
            <person name="Chang H.K."/>
            <person name="Zylstra G.J."/>
            <person name="Chae J.C."/>
        </authorList>
    </citation>
    <scope>NUCLEOTIDE SEQUENCE [LARGE SCALE GENOMIC DNA]</scope>
    <source>
        <strain evidence="6 7">AP103</strain>
    </source>
</reference>
<dbReference type="InterPro" id="IPR051015">
    <property type="entry name" value="EvgA-like"/>
</dbReference>
<dbReference type="Pfam" id="PF00072">
    <property type="entry name" value="Response_reg"/>
    <property type="match status" value="1"/>
</dbReference>
<dbReference type="PANTHER" id="PTHR45566">
    <property type="entry name" value="HTH-TYPE TRANSCRIPTIONAL REGULATOR YHJB-RELATED"/>
    <property type="match status" value="1"/>
</dbReference>
<evidence type="ECO:0000256" key="2">
    <source>
        <dbReference type="ARBA" id="ARBA00023125"/>
    </source>
</evidence>
<dbReference type="InterPro" id="IPR058245">
    <property type="entry name" value="NreC/VraR/RcsB-like_REC"/>
</dbReference>
<comment type="caution">
    <text evidence="6">The sequence shown here is derived from an EMBL/GenBank/DDBJ whole genome shotgun (WGS) entry which is preliminary data.</text>
</comment>
<dbReference type="GO" id="GO:0000160">
    <property type="term" value="P:phosphorelay signal transduction system"/>
    <property type="evidence" value="ECO:0007669"/>
    <property type="project" value="InterPro"/>
</dbReference>
<feature type="modified residue" description="4-aspartylphosphate" evidence="3">
    <location>
        <position position="57"/>
    </location>
</feature>
<dbReference type="Proteomes" id="UP000003704">
    <property type="component" value="Unassembled WGS sequence"/>
</dbReference>
<evidence type="ECO:0000256" key="1">
    <source>
        <dbReference type="ARBA" id="ARBA00022553"/>
    </source>
</evidence>
<dbReference type="STRING" id="1172194.WQQ_34450"/>
<keyword evidence="7" id="KW-1185">Reference proteome</keyword>
<proteinExistence type="predicted"/>
<dbReference type="InterPro" id="IPR011006">
    <property type="entry name" value="CheY-like_superfamily"/>
</dbReference>
<protein>
    <submittedName>
        <fullName evidence="6">Two-component system regulatory protein</fullName>
    </submittedName>
</protein>
<dbReference type="AlphaFoldDB" id="I8T7Y3"/>
<dbReference type="PRINTS" id="PR00038">
    <property type="entry name" value="HTHLUXR"/>
</dbReference>
<dbReference type="GO" id="GO:0006355">
    <property type="term" value="P:regulation of DNA-templated transcription"/>
    <property type="evidence" value="ECO:0007669"/>
    <property type="project" value="InterPro"/>
</dbReference>
<organism evidence="6 7">
    <name type="scientific">Hydrocarboniphaga effusa AP103</name>
    <dbReference type="NCBI Taxonomy" id="1172194"/>
    <lineage>
        <taxon>Bacteria</taxon>
        <taxon>Pseudomonadati</taxon>
        <taxon>Pseudomonadota</taxon>
        <taxon>Gammaproteobacteria</taxon>
        <taxon>Nevskiales</taxon>
        <taxon>Nevskiaceae</taxon>
        <taxon>Hydrocarboniphaga</taxon>
    </lineage>
</organism>
<dbReference type="SMART" id="SM00421">
    <property type="entry name" value="HTH_LUXR"/>
    <property type="match status" value="1"/>
</dbReference>
<dbReference type="SMART" id="SM00448">
    <property type="entry name" value="REC"/>
    <property type="match status" value="1"/>
</dbReference>
<dbReference type="InterPro" id="IPR000792">
    <property type="entry name" value="Tscrpt_reg_LuxR_C"/>
</dbReference>
<dbReference type="PATRIC" id="fig|1172194.4.peg.3342"/>
<dbReference type="PANTHER" id="PTHR45566:SF1">
    <property type="entry name" value="HTH-TYPE TRANSCRIPTIONAL REGULATOR YHJB-RELATED"/>
    <property type="match status" value="1"/>
</dbReference>
<dbReference type="CDD" id="cd17535">
    <property type="entry name" value="REC_NarL-like"/>
    <property type="match status" value="1"/>
</dbReference>
<dbReference type="InterPro" id="IPR001789">
    <property type="entry name" value="Sig_transdc_resp-reg_receiver"/>
</dbReference>
<dbReference type="SUPFAM" id="SSF46894">
    <property type="entry name" value="C-terminal effector domain of the bipartite response regulators"/>
    <property type="match status" value="1"/>
</dbReference>
<dbReference type="PROSITE" id="PS00622">
    <property type="entry name" value="HTH_LUXR_1"/>
    <property type="match status" value="1"/>
</dbReference>
<keyword evidence="1 3" id="KW-0597">Phosphoprotein</keyword>
<dbReference type="PROSITE" id="PS50110">
    <property type="entry name" value="RESPONSE_REGULATORY"/>
    <property type="match status" value="1"/>
</dbReference>
<gene>
    <name evidence="6" type="ORF">WQQ_34450</name>
</gene>
<feature type="domain" description="Response regulatory" evidence="5">
    <location>
        <begin position="5"/>
        <end position="122"/>
    </location>
</feature>
<evidence type="ECO:0000259" key="5">
    <source>
        <dbReference type="PROSITE" id="PS50110"/>
    </source>
</evidence>
<dbReference type="RefSeq" id="WP_007186384.1">
    <property type="nucleotide sequence ID" value="NZ_AKGD01000002.1"/>
</dbReference>
<evidence type="ECO:0000313" key="7">
    <source>
        <dbReference type="Proteomes" id="UP000003704"/>
    </source>
</evidence>
<evidence type="ECO:0000313" key="6">
    <source>
        <dbReference type="EMBL" id="EIT69863.1"/>
    </source>
</evidence>